<dbReference type="RefSeq" id="WP_303539148.1">
    <property type="nucleotide sequence ID" value="NZ_JAUOTP010000001.1"/>
</dbReference>
<accession>A0ABT8Y4H5</accession>
<keyword evidence="3" id="KW-1185">Reference proteome</keyword>
<dbReference type="EMBL" id="JAUOTP010000001">
    <property type="protein sequence ID" value="MDO6412813.1"/>
    <property type="molecule type" value="Genomic_DNA"/>
</dbReference>
<organism evidence="2 3">
    <name type="scientific">Sphingomonas natans</name>
    <dbReference type="NCBI Taxonomy" id="3063330"/>
    <lineage>
        <taxon>Bacteria</taxon>
        <taxon>Pseudomonadati</taxon>
        <taxon>Pseudomonadota</taxon>
        <taxon>Alphaproteobacteria</taxon>
        <taxon>Sphingomonadales</taxon>
        <taxon>Sphingomonadaceae</taxon>
        <taxon>Sphingomonas</taxon>
    </lineage>
</organism>
<evidence type="ECO:0000313" key="2">
    <source>
        <dbReference type="EMBL" id="MDO6412813.1"/>
    </source>
</evidence>
<feature type="compositionally biased region" description="Basic residues" evidence="1">
    <location>
        <begin position="70"/>
        <end position="86"/>
    </location>
</feature>
<feature type="region of interest" description="Disordered" evidence="1">
    <location>
        <begin position="51"/>
        <end position="86"/>
    </location>
</feature>
<gene>
    <name evidence="2" type="ORF">Q4F19_00305</name>
</gene>
<reference evidence="2" key="1">
    <citation type="submission" date="2023-07" db="EMBL/GenBank/DDBJ databases">
        <authorList>
            <person name="Kim M."/>
        </authorList>
    </citation>
    <scope>NUCLEOTIDE SEQUENCE</scope>
    <source>
        <strain evidence="2">BIUV-7</strain>
    </source>
</reference>
<name>A0ABT8Y4H5_9SPHN</name>
<evidence type="ECO:0000256" key="1">
    <source>
        <dbReference type="SAM" id="MobiDB-lite"/>
    </source>
</evidence>
<dbReference type="Proteomes" id="UP001169764">
    <property type="component" value="Unassembled WGS sequence"/>
</dbReference>
<proteinExistence type="predicted"/>
<evidence type="ECO:0000313" key="3">
    <source>
        <dbReference type="Proteomes" id="UP001169764"/>
    </source>
</evidence>
<feature type="compositionally biased region" description="Basic and acidic residues" evidence="1">
    <location>
        <begin position="58"/>
        <end position="69"/>
    </location>
</feature>
<comment type="caution">
    <text evidence="2">The sequence shown here is derived from an EMBL/GenBank/DDBJ whole genome shotgun (WGS) entry which is preliminary data.</text>
</comment>
<protein>
    <submittedName>
        <fullName evidence="2">Uncharacterized protein</fullName>
    </submittedName>
</protein>
<sequence>MSFFSTILCRLGFHMRSRRKAKQTEAGWKSVCRSCGEPMIKLKGGDWRVMLKAPGPSRAERLKQREAEARRRRMPPPRRRRPGDRA</sequence>